<dbReference type="InterPro" id="IPR036188">
    <property type="entry name" value="FAD/NAD-bd_sf"/>
</dbReference>
<evidence type="ECO:0000256" key="6">
    <source>
        <dbReference type="SAM" id="Phobius"/>
    </source>
</evidence>
<keyword evidence="4" id="KW-0521">NADP</keyword>
<sequence length="506" mass="57020">MTEKYLMKKYDDIVVGSGISGMTLALLLGMNGHRVLLLEKNKNIGGSMARFYKQGIPLDTGFHFTGGFYKNGILADMLTVLGISDQIQPIFIRESENKVIFEEDNSSYDFPFGYVETKAKMLEYFPNEKKAIDQYFDMVSDVCNKTVSLDLRNISLSHHWIDEDYVSLDEVLNKLTDNSRLKGLLSKYSMCYGVKPSEISFANHSRVSFGLYESVARVKDGGDAFIRAFKKQLAGFDIDIRTESFITECADINSNIVGRFVLNTGEEVLADRCVFTIHPKAILDVLPAKYLTKAFVNRVSAFEPSVGFFALFGIVRNYIPKDEDLEPTILSLFPNTDMNRAMDPSYTGKPALVILKNQDLVNWEKHMVITALEVSFLEHVSQWIDSEPGKRPESYQKYKKERIENIMKRIFAAYPEYKDSFKLIDAASMLTFKGYLNSPDGSAYGIKQKIGQFNLFGKLPIRNVYAAGQSAVLPGIVGAMLSSFITGRVVVGKDLYIDFIKKRLGS</sequence>
<keyword evidence="6" id="KW-0812">Transmembrane</keyword>
<organism evidence="7">
    <name type="scientific">uncultured Desulfobacterium sp</name>
    <dbReference type="NCBI Taxonomy" id="201089"/>
    <lineage>
        <taxon>Bacteria</taxon>
        <taxon>Pseudomonadati</taxon>
        <taxon>Thermodesulfobacteriota</taxon>
        <taxon>Desulfobacteria</taxon>
        <taxon>Desulfobacterales</taxon>
        <taxon>Desulfobacteriaceae</taxon>
        <taxon>Desulfobacterium</taxon>
        <taxon>environmental samples</taxon>
    </lineage>
</organism>
<keyword evidence="6" id="KW-0472">Membrane</keyword>
<evidence type="ECO:0008006" key="8">
    <source>
        <dbReference type="Google" id="ProtNLM"/>
    </source>
</evidence>
<reference evidence="7" key="1">
    <citation type="journal article" date="2011" name="Environ. Microbiol.">
        <title>Genomic insights into the metabolic potential of the polycyclic aromatic hydrocarbon degrading sulfate-reducing Deltaproteobacterium N47.</title>
        <authorList>
            <person name="Bergmann F."/>
            <person name="Selesi D."/>
            <person name="Weinmaier T."/>
            <person name="Tischler P."/>
            <person name="Rattei T."/>
            <person name="Meckenstock R.U."/>
        </authorList>
    </citation>
    <scope>NUCLEOTIDE SEQUENCE</scope>
</reference>
<feature type="transmembrane region" description="Helical" evidence="6">
    <location>
        <begin position="12"/>
        <end position="30"/>
    </location>
</feature>
<keyword evidence="6" id="KW-1133">Transmembrane helix</keyword>
<dbReference type="Pfam" id="PF13450">
    <property type="entry name" value="NAD_binding_8"/>
    <property type="match status" value="1"/>
</dbReference>
<dbReference type="InterPro" id="IPR052206">
    <property type="entry name" value="Retinol_saturase"/>
</dbReference>
<keyword evidence="3" id="KW-0274">FAD</keyword>
<dbReference type="AlphaFoldDB" id="E1YLV3"/>
<evidence type="ECO:0000256" key="1">
    <source>
        <dbReference type="ARBA" id="ARBA00022630"/>
    </source>
</evidence>
<keyword evidence="1" id="KW-0285">Flavoprotein</keyword>
<evidence type="ECO:0000256" key="4">
    <source>
        <dbReference type="ARBA" id="ARBA00022857"/>
    </source>
</evidence>
<dbReference type="Gene3D" id="3.50.50.60">
    <property type="entry name" value="FAD/NAD(P)-binding domain"/>
    <property type="match status" value="1"/>
</dbReference>
<evidence type="ECO:0000256" key="5">
    <source>
        <dbReference type="ARBA" id="ARBA00023027"/>
    </source>
</evidence>
<dbReference type="EMBL" id="FR695877">
    <property type="protein sequence ID" value="CBX31086.1"/>
    <property type="molecule type" value="Genomic_DNA"/>
</dbReference>
<keyword evidence="2" id="KW-0732">Signal</keyword>
<name>E1YLV3_9BACT</name>
<dbReference type="PANTHER" id="PTHR46091">
    <property type="entry name" value="BLR7054 PROTEIN"/>
    <property type="match status" value="1"/>
</dbReference>
<gene>
    <name evidence="7" type="ORF">N47_E45980</name>
</gene>
<proteinExistence type="predicted"/>
<keyword evidence="5" id="KW-0520">NAD</keyword>
<evidence type="ECO:0000313" key="7">
    <source>
        <dbReference type="EMBL" id="CBX31086.1"/>
    </source>
</evidence>
<accession>E1YLV3</accession>
<protein>
    <recommendedName>
        <fullName evidence="8">Amine oxidase domain-containing protein</fullName>
    </recommendedName>
</protein>
<dbReference type="SUPFAM" id="SSF51905">
    <property type="entry name" value="FAD/NAD(P)-binding domain"/>
    <property type="match status" value="1"/>
</dbReference>
<dbReference type="PANTHER" id="PTHR46091:SF3">
    <property type="entry name" value="AMINE OXIDASE DOMAIN-CONTAINING PROTEIN"/>
    <property type="match status" value="1"/>
</dbReference>
<evidence type="ECO:0000256" key="2">
    <source>
        <dbReference type="ARBA" id="ARBA00022729"/>
    </source>
</evidence>
<evidence type="ECO:0000256" key="3">
    <source>
        <dbReference type="ARBA" id="ARBA00022827"/>
    </source>
</evidence>
<dbReference type="Gene3D" id="3.90.660.50">
    <property type="match status" value="1"/>
</dbReference>